<comment type="similarity">
    <text evidence="2">Belongs to the anhydro-N-acetylmuramic acid kinase family.</text>
</comment>
<dbReference type="PANTHER" id="PTHR30605">
    <property type="entry name" value="ANHYDRO-N-ACETYLMURAMIC ACID KINASE"/>
    <property type="match status" value="1"/>
</dbReference>
<dbReference type="GO" id="GO:0006040">
    <property type="term" value="P:amino sugar metabolic process"/>
    <property type="evidence" value="ECO:0007669"/>
    <property type="project" value="InterPro"/>
</dbReference>
<reference evidence="3 4" key="1">
    <citation type="journal article" date="2018" name="Arch. Microbiol.">
        <title>New insights into the metabolic potential of the phototrophic purple bacterium Rhodopila globiformis DSM 161(T) from its draft genome sequence and evidence for a vanadium-dependent nitrogenase.</title>
        <authorList>
            <person name="Imhoff J.F."/>
            <person name="Rahn T."/>
            <person name="Kunzel S."/>
            <person name="Neulinger S.C."/>
        </authorList>
    </citation>
    <scope>NUCLEOTIDE SEQUENCE [LARGE SCALE GENOMIC DNA]</scope>
    <source>
        <strain evidence="3 4">DSM 16996</strain>
    </source>
</reference>
<name>A0A2S6NGQ5_9HYPH</name>
<keyword evidence="2" id="KW-0808">Transferase</keyword>
<dbReference type="GO" id="GO:0016773">
    <property type="term" value="F:phosphotransferase activity, alcohol group as acceptor"/>
    <property type="evidence" value="ECO:0007669"/>
    <property type="project" value="UniProtKB-UniRule"/>
</dbReference>
<dbReference type="UniPathway" id="UPA00343"/>
<keyword evidence="2" id="KW-0547">Nucleotide-binding</keyword>
<keyword evidence="2 3" id="KW-0418">Kinase</keyword>
<comment type="pathway">
    <text evidence="2">Cell wall biogenesis; peptidoglycan recycling.</text>
</comment>
<comment type="function">
    <text evidence="2">Catalyzes the specific phosphorylation of 1,6-anhydro-N-acetylmuramic acid (anhMurNAc) with the simultaneous cleavage of the 1,6-anhydro ring, generating MurNAc-6-P. Is required for the utilization of anhMurNAc either imported from the medium or derived from its own cell wall murein, and thus plays a role in cell wall recycling.</text>
</comment>
<sequence length="369" mass="38055">MPKIFRALGAMSGTSMDGIDLALLETDGRGLLKFGPTASFAFSDADRALLRAAVAAARNLNRRDERPGPLAEAESLITQRHLEAVATFLRDEDISPAAIDLIGFHGQTVLHRPEQGLTVQLGDGALFARRAGIDVVYDMRAADLERGGQGAPLVPVYHAALAESCGFGAPMLFVNIGGVANVTFCAPGAAPLACDVGPGNALLDDLMLARAGRAMDADGAAARAGRVDEAALAALLAHPWFARKPPKSLDRNAFDPAPVAGLSLEDAAATLCAFTAAGIVSADAFVPAPPQMIVLCGGGARNPALVEAISARAPCPVRRAENFGWDSQAIEAQAFAYLAARSAKGLPLTFPGTTGVREPATGGKLAWAG</sequence>
<dbReference type="EC" id="2.7.1.170" evidence="2"/>
<keyword evidence="2" id="KW-0067">ATP-binding</keyword>
<dbReference type="HAMAP" id="MF_01270">
    <property type="entry name" value="AnhMurNAc_kinase"/>
    <property type="match status" value="1"/>
</dbReference>
<dbReference type="NCBIfam" id="NF007141">
    <property type="entry name" value="PRK09585.1-5"/>
    <property type="match status" value="1"/>
</dbReference>
<dbReference type="GO" id="GO:0097175">
    <property type="term" value="P:1,6-anhydro-N-acetyl-beta-muramic acid catabolic process"/>
    <property type="evidence" value="ECO:0007669"/>
    <property type="project" value="UniProtKB-UniRule"/>
</dbReference>
<dbReference type="UniPathway" id="UPA00544"/>
<evidence type="ECO:0000313" key="3">
    <source>
        <dbReference type="EMBL" id="PPQ33786.1"/>
    </source>
</evidence>
<dbReference type="OrthoDB" id="9763949at2"/>
<dbReference type="GO" id="GO:0005524">
    <property type="term" value="F:ATP binding"/>
    <property type="evidence" value="ECO:0007669"/>
    <property type="project" value="UniProtKB-UniRule"/>
</dbReference>
<feature type="binding site" evidence="2">
    <location>
        <begin position="13"/>
        <end position="20"/>
    </location>
    <ligand>
        <name>ATP</name>
        <dbReference type="ChEBI" id="CHEBI:30616"/>
    </ligand>
</feature>
<dbReference type="InterPro" id="IPR043129">
    <property type="entry name" value="ATPase_NBD"/>
</dbReference>
<dbReference type="Gene3D" id="3.30.420.40">
    <property type="match status" value="2"/>
</dbReference>
<gene>
    <name evidence="2" type="primary">anmK</name>
    <name evidence="3" type="ORF">CCR94_00765</name>
</gene>
<keyword evidence="4" id="KW-1185">Reference proteome</keyword>
<dbReference type="InterPro" id="IPR005338">
    <property type="entry name" value="Anhydro_N_Ac-Mur_kinase"/>
</dbReference>
<dbReference type="SUPFAM" id="SSF53067">
    <property type="entry name" value="Actin-like ATPase domain"/>
    <property type="match status" value="1"/>
</dbReference>
<dbReference type="PANTHER" id="PTHR30605:SF0">
    <property type="entry name" value="ANHYDRO-N-ACETYLMURAMIC ACID KINASE"/>
    <property type="match status" value="1"/>
</dbReference>
<accession>A0A2S6NGQ5</accession>
<dbReference type="GO" id="GO:0016301">
    <property type="term" value="F:kinase activity"/>
    <property type="evidence" value="ECO:0007669"/>
    <property type="project" value="UniProtKB-KW"/>
</dbReference>
<dbReference type="RefSeq" id="WP_104505985.1">
    <property type="nucleotide sequence ID" value="NZ_JACIGC010000001.1"/>
</dbReference>
<evidence type="ECO:0000256" key="1">
    <source>
        <dbReference type="ARBA" id="ARBA00023277"/>
    </source>
</evidence>
<dbReference type="Proteomes" id="UP000239089">
    <property type="component" value="Unassembled WGS sequence"/>
</dbReference>
<evidence type="ECO:0000313" key="4">
    <source>
        <dbReference type="Proteomes" id="UP000239089"/>
    </source>
</evidence>
<proteinExistence type="inferred from homology"/>
<comment type="caution">
    <text evidence="3">The sequence shown here is derived from an EMBL/GenBank/DDBJ whole genome shotgun (WGS) entry which is preliminary data.</text>
</comment>
<protein>
    <recommendedName>
        <fullName evidence="2">Anhydro-N-acetylmuramic acid kinase</fullName>
        <ecNumber evidence="2">2.7.1.170</ecNumber>
    </recommendedName>
    <alternativeName>
        <fullName evidence="2">AnhMurNAc kinase</fullName>
    </alternativeName>
</protein>
<dbReference type="GO" id="GO:0009254">
    <property type="term" value="P:peptidoglycan turnover"/>
    <property type="evidence" value="ECO:0007669"/>
    <property type="project" value="UniProtKB-UniRule"/>
</dbReference>
<comment type="catalytic activity">
    <reaction evidence="2">
        <text>1,6-anhydro-N-acetyl-beta-muramate + ATP + H2O = N-acetyl-D-muramate 6-phosphate + ADP + H(+)</text>
        <dbReference type="Rhea" id="RHEA:24952"/>
        <dbReference type="ChEBI" id="CHEBI:15377"/>
        <dbReference type="ChEBI" id="CHEBI:15378"/>
        <dbReference type="ChEBI" id="CHEBI:30616"/>
        <dbReference type="ChEBI" id="CHEBI:58690"/>
        <dbReference type="ChEBI" id="CHEBI:58722"/>
        <dbReference type="ChEBI" id="CHEBI:456216"/>
        <dbReference type="EC" id="2.7.1.170"/>
    </reaction>
</comment>
<keyword evidence="1 2" id="KW-0119">Carbohydrate metabolism</keyword>
<evidence type="ECO:0000256" key="2">
    <source>
        <dbReference type="HAMAP-Rule" id="MF_01270"/>
    </source>
</evidence>
<dbReference type="EMBL" id="NHSJ01000013">
    <property type="protein sequence ID" value="PPQ33786.1"/>
    <property type="molecule type" value="Genomic_DNA"/>
</dbReference>
<dbReference type="AlphaFoldDB" id="A0A2S6NGQ5"/>
<organism evidence="3 4">
    <name type="scientific">Rhodoblastus sphagnicola</name>
    <dbReference type="NCBI Taxonomy" id="333368"/>
    <lineage>
        <taxon>Bacteria</taxon>
        <taxon>Pseudomonadati</taxon>
        <taxon>Pseudomonadota</taxon>
        <taxon>Alphaproteobacteria</taxon>
        <taxon>Hyphomicrobiales</taxon>
        <taxon>Rhodoblastaceae</taxon>
        <taxon>Rhodoblastus</taxon>
    </lineage>
</organism>
<dbReference type="Pfam" id="PF03702">
    <property type="entry name" value="AnmK"/>
    <property type="match status" value="1"/>
</dbReference>
<comment type="pathway">
    <text evidence="2">Amino-sugar metabolism; 1,6-anhydro-N-acetylmuramate degradation.</text>
</comment>